<dbReference type="PANTHER" id="PTHR46148:SF60">
    <property type="entry name" value="CHROMO DOMAIN-CONTAINING PROTEIN"/>
    <property type="match status" value="1"/>
</dbReference>
<evidence type="ECO:0000313" key="2">
    <source>
        <dbReference type="Proteomes" id="UP000694853"/>
    </source>
</evidence>
<sequence>MVPFKALYSRRCQTPVCWFQDGVHLMVGPEMFQRTIEQVELIQRRQSNSELLEIICRSMLEAFEILHHRGLVAYELALPPQLKRLHNGFHMSQLRKYVPDPFHVIKPDVVQLRDNLSVEPLATCIEDTRVKELRGKSI</sequence>
<dbReference type="RefSeq" id="XP_027351178.1">
    <property type="nucleotide sequence ID" value="XM_027495377.1"/>
</dbReference>
<name>A0A8B8L728_ABRPR</name>
<reference evidence="3" key="2">
    <citation type="submission" date="2025-08" db="UniProtKB">
        <authorList>
            <consortium name="RefSeq"/>
        </authorList>
    </citation>
    <scope>IDENTIFICATION</scope>
    <source>
        <tissue evidence="3">Young leaves</tissue>
    </source>
</reference>
<dbReference type="AlphaFoldDB" id="A0A8B8L728"/>
<reference evidence="2" key="1">
    <citation type="journal article" date="2019" name="Toxins">
        <title>Detection of Abrin-Like and Prepropulchellin-Like Toxin Genes and Transcripts Using Whole Genome Sequencing and Full-Length Transcript Sequencing of Abrus precatorius.</title>
        <authorList>
            <person name="Hovde B.T."/>
            <person name="Daligault H.E."/>
            <person name="Hanschen E.R."/>
            <person name="Kunde Y.A."/>
            <person name="Johnson M.B."/>
            <person name="Starkenburg S.R."/>
            <person name="Johnson S.L."/>
        </authorList>
    </citation>
    <scope>NUCLEOTIDE SEQUENCE [LARGE SCALE GENOMIC DNA]</scope>
</reference>
<dbReference type="PANTHER" id="PTHR46148">
    <property type="entry name" value="CHROMO DOMAIN-CONTAINING PROTEIN"/>
    <property type="match status" value="1"/>
</dbReference>
<dbReference type="KEGG" id="aprc:113862289"/>
<feature type="domain" description="Tf2-1-like SH3-like" evidence="1">
    <location>
        <begin position="62"/>
        <end position="98"/>
    </location>
</feature>
<organism evidence="2 3">
    <name type="scientific">Abrus precatorius</name>
    <name type="common">Indian licorice</name>
    <name type="synonym">Glycine abrus</name>
    <dbReference type="NCBI Taxonomy" id="3816"/>
    <lineage>
        <taxon>Eukaryota</taxon>
        <taxon>Viridiplantae</taxon>
        <taxon>Streptophyta</taxon>
        <taxon>Embryophyta</taxon>
        <taxon>Tracheophyta</taxon>
        <taxon>Spermatophyta</taxon>
        <taxon>Magnoliopsida</taxon>
        <taxon>eudicotyledons</taxon>
        <taxon>Gunneridae</taxon>
        <taxon>Pentapetalae</taxon>
        <taxon>rosids</taxon>
        <taxon>fabids</taxon>
        <taxon>Fabales</taxon>
        <taxon>Fabaceae</taxon>
        <taxon>Papilionoideae</taxon>
        <taxon>50 kb inversion clade</taxon>
        <taxon>NPAAA clade</taxon>
        <taxon>indigoferoid/millettioid clade</taxon>
        <taxon>Abreae</taxon>
        <taxon>Abrus</taxon>
    </lineage>
</organism>
<dbReference type="Proteomes" id="UP000694853">
    <property type="component" value="Unplaced"/>
</dbReference>
<evidence type="ECO:0000259" key="1">
    <source>
        <dbReference type="Pfam" id="PF24626"/>
    </source>
</evidence>
<evidence type="ECO:0000313" key="3">
    <source>
        <dbReference type="RefSeq" id="XP_027351178.1"/>
    </source>
</evidence>
<keyword evidence="2" id="KW-1185">Reference proteome</keyword>
<accession>A0A8B8L728</accession>
<gene>
    <name evidence="3" type="primary">LOC113862289</name>
</gene>
<dbReference type="GeneID" id="113862289"/>
<proteinExistence type="predicted"/>
<dbReference type="Pfam" id="PF24626">
    <property type="entry name" value="SH3_Tf2-1"/>
    <property type="match status" value="1"/>
</dbReference>
<protein>
    <submittedName>
        <fullName evidence="3">Uncharacterized protein LOC113862289</fullName>
    </submittedName>
</protein>
<dbReference type="InterPro" id="IPR056924">
    <property type="entry name" value="SH3_Tf2-1"/>
</dbReference>
<dbReference type="OrthoDB" id="1633836at2759"/>